<gene>
    <name evidence="2" type="ORF">F8237_12690</name>
</gene>
<dbReference type="EMBL" id="CP044543">
    <property type="protein sequence ID" value="QFI73177.1"/>
    <property type="molecule type" value="Genomic_DNA"/>
</dbReference>
<dbReference type="Gene3D" id="3.90.226.10">
    <property type="entry name" value="2-enoyl-CoA Hydratase, Chain A, domain 1"/>
    <property type="match status" value="1"/>
</dbReference>
<evidence type="ECO:0000313" key="2">
    <source>
        <dbReference type="EMBL" id="QFI73177.1"/>
    </source>
</evidence>
<dbReference type="OrthoDB" id="200022at2"/>
<dbReference type="AlphaFoldDB" id="A0A5P6P497"/>
<dbReference type="KEGG" id="bbet:F8237_12690"/>
<dbReference type="Pfam" id="PF00574">
    <property type="entry name" value="CLP_protease"/>
    <property type="match status" value="1"/>
</dbReference>
<dbReference type="RefSeq" id="WP_151645110.1">
    <property type="nucleotide sequence ID" value="NZ_CP044543.1"/>
</dbReference>
<dbReference type="InterPro" id="IPR029045">
    <property type="entry name" value="ClpP/crotonase-like_dom_sf"/>
</dbReference>
<accession>A0A5P6P497</accession>
<keyword evidence="1" id="KW-0732">Signal</keyword>
<dbReference type="InterPro" id="IPR023562">
    <property type="entry name" value="ClpP/TepA"/>
</dbReference>
<sequence length="193" mass="20337">MRAVLRYLVAAVAVGFGTSAAAAEMHLDKGNPVSVLKITGPIEKGDAKKFEQLAQQVPVLMMIVQLNSPGGELTSGLAIAEQIKVRGYSTAVRPGDMCASACALAWLAGDGRYMEPASQIGFHAASRRSGTQSVESGEANALVGAFLGQLGLSTDAIRYITHPSPSEVQWLTIKDAMRLGINVTIANEKQLAR</sequence>
<evidence type="ECO:0008006" key="4">
    <source>
        <dbReference type="Google" id="ProtNLM"/>
    </source>
</evidence>
<protein>
    <recommendedName>
        <fullName evidence="4">ATP-dependent Clp protease proteolytic subunit</fullName>
    </recommendedName>
</protein>
<dbReference type="Proteomes" id="UP000325641">
    <property type="component" value="Chromosome"/>
</dbReference>
<evidence type="ECO:0000313" key="3">
    <source>
        <dbReference type="Proteomes" id="UP000325641"/>
    </source>
</evidence>
<evidence type="ECO:0000256" key="1">
    <source>
        <dbReference type="SAM" id="SignalP"/>
    </source>
</evidence>
<feature type="chain" id="PRO_5025052035" description="ATP-dependent Clp protease proteolytic subunit" evidence="1">
    <location>
        <begin position="23"/>
        <end position="193"/>
    </location>
</feature>
<proteinExistence type="predicted"/>
<feature type="signal peptide" evidence="1">
    <location>
        <begin position="1"/>
        <end position="22"/>
    </location>
</feature>
<organism evidence="2 3">
    <name type="scientific">Bradyrhizobium betae</name>
    <dbReference type="NCBI Taxonomy" id="244734"/>
    <lineage>
        <taxon>Bacteria</taxon>
        <taxon>Pseudomonadati</taxon>
        <taxon>Pseudomonadota</taxon>
        <taxon>Alphaproteobacteria</taxon>
        <taxon>Hyphomicrobiales</taxon>
        <taxon>Nitrobacteraceae</taxon>
        <taxon>Bradyrhizobium</taxon>
    </lineage>
</organism>
<dbReference type="SUPFAM" id="SSF52096">
    <property type="entry name" value="ClpP/crotonase"/>
    <property type="match status" value="1"/>
</dbReference>
<reference evidence="3" key="1">
    <citation type="submission" date="2019-10" db="EMBL/GenBank/DDBJ databases">
        <title>Complete Genome Sequence of Bradyrhizobium betae type strain PL7HG1T.</title>
        <authorList>
            <person name="Bromfield E.S.P."/>
            <person name="Cloutier S."/>
        </authorList>
    </citation>
    <scope>NUCLEOTIDE SEQUENCE [LARGE SCALE GENOMIC DNA]</scope>
    <source>
        <strain evidence="3">PL7HG1</strain>
    </source>
</reference>
<name>A0A5P6P497_9BRAD</name>